<sequence length="70" mass="7448">MSGWRTLLEGLGLHGAEAAGANFVKVALEAPLKQIAFNAGLESGVVGEEVRGGPRAHRRRGPRRRYAPAL</sequence>
<evidence type="ECO:0000256" key="2">
    <source>
        <dbReference type="SAM" id="MobiDB-lite"/>
    </source>
</evidence>
<comment type="similarity">
    <text evidence="1">Belongs to the chaperonin (HSP60) family.</text>
</comment>
<feature type="compositionally biased region" description="Basic residues" evidence="2">
    <location>
        <begin position="54"/>
        <end position="70"/>
    </location>
</feature>
<evidence type="ECO:0000313" key="4">
    <source>
        <dbReference type="Proteomes" id="UP001299970"/>
    </source>
</evidence>
<organism evidence="3 4">
    <name type="scientific">Pseudonocardia alaniniphila</name>
    <dbReference type="NCBI Taxonomy" id="75291"/>
    <lineage>
        <taxon>Bacteria</taxon>
        <taxon>Bacillati</taxon>
        <taxon>Actinomycetota</taxon>
        <taxon>Actinomycetes</taxon>
        <taxon>Pseudonocardiales</taxon>
        <taxon>Pseudonocardiaceae</taxon>
        <taxon>Pseudonocardia</taxon>
    </lineage>
</organism>
<dbReference type="RefSeq" id="WP_241043027.1">
    <property type="nucleotide sequence ID" value="NZ_BAAAJF010000052.1"/>
</dbReference>
<dbReference type="SUPFAM" id="SSF48592">
    <property type="entry name" value="GroEL equatorial domain-like"/>
    <property type="match status" value="1"/>
</dbReference>
<evidence type="ECO:0000256" key="1">
    <source>
        <dbReference type="ARBA" id="ARBA00006607"/>
    </source>
</evidence>
<feature type="region of interest" description="Disordered" evidence="2">
    <location>
        <begin position="50"/>
        <end position="70"/>
    </location>
</feature>
<gene>
    <name evidence="3" type="ORF">MMF94_41505</name>
</gene>
<comment type="caution">
    <text evidence="3">The sequence shown here is derived from an EMBL/GenBank/DDBJ whole genome shotgun (WGS) entry which is preliminary data.</text>
</comment>
<dbReference type="Gene3D" id="1.10.560.10">
    <property type="entry name" value="GroEL-like equatorial domain"/>
    <property type="match status" value="1"/>
</dbReference>
<reference evidence="3 4" key="1">
    <citation type="submission" date="2022-03" db="EMBL/GenBank/DDBJ databases">
        <title>Pseudonocardia alaer sp. nov., a novel actinomycete isolated from reed forest soil.</title>
        <authorList>
            <person name="Wang L."/>
        </authorList>
    </citation>
    <scope>NUCLEOTIDE SEQUENCE [LARGE SCALE GENOMIC DNA]</scope>
    <source>
        <strain evidence="3 4">Y-16303</strain>
    </source>
</reference>
<evidence type="ECO:0008006" key="5">
    <source>
        <dbReference type="Google" id="ProtNLM"/>
    </source>
</evidence>
<dbReference type="Proteomes" id="UP001299970">
    <property type="component" value="Unassembled WGS sequence"/>
</dbReference>
<accession>A0ABS9TUG2</accession>
<proteinExistence type="inferred from homology"/>
<dbReference type="InterPro" id="IPR027413">
    <property type="entry name" value="GROEL-like_equatorial_sf"/>
</dbReference>
<protein>
    <recommendedName>
        <fullName evidence="5">TCP-1/cpn60 chaperonin family protein</fullName>
    </recommendedName>
</protein>
<keyword evidence="4" id="KW-1185">Reference proteome</keyword>
<dbReference type="EMBL" id="JAKXMK010000060">
    <property type="protein sequence ID" value="MCH6172195.1"/>
    <property type="molecule type" value="Genomic_DNA"/>
</dbReference>
<name>A0ABS9TUG2_9PSEU</name>
<evidence type="ECO:0000313" key="3">
    <source>
        <dbReference type="EMBL" id="MCH6172195.1"/>
    </source>
</evidence>